<evidence type="ECO:0000313" key="2">
    <source>
        <dbReference type="EMBL" id="PWB00814.1"/>
    </source>
</evidence>
<evidence type="ECO:0000256" key="1">
    <source>
        <dbReference type="SAM" id="SignalP"/>
    </source>
</evidence>
<dbReference type="Pfam" id="PF16115">
    <property type="entry name" value="DUF4831"/>
    <property type="match status" value="1"/>
</dbReference>
<feature type="signal peptide" evidence="1">
    <location>
        <begin position="1"/>
        <end position="21"/>
    </location>
</feature>
<protein>
    <submittedName>
        <fullName evidence="2">DUF4831 domain-containing protein</fullName>
    </submittedName>
</protein>
<comment type="caution">
    <text evidence="2">The sequence shown here is derived from an EMBL/GenBank/DDBJ whole genome shotgun (WGS) entry which is preliminary data.</text>
</comment>
<keyword evidence="3" id="KW-1185">Reference proteome</keyword>
<dbReference type="AlphaFoldDB" id="A0A2V1IMV0"/>
<evidence type="ECO:0000313" key="3">
    <source>
        <dbReference type="Proteomes" id="UP000244905"/>
    </source>
</evidence>
<name>A0A2V1IMV0_9BACT</name>
<organism evidence="2 3">
    <name type="scientific">Duncaniella muris</name>
    <dbReference type="NCBI Taxonomy" id="2094150"/>
    <lineage>
        <taxon>Bacteria</taxon>
        <taxon>Pseudomonadati</taxon>
        <taxon>Bacteroidota</taxon>
        <taxon>Bacteroidia</taxon>
        <taxon>Bacteroidales</taxon>
        <taxon>Muribaculaceae</taxon>
        <taxon>Duncaniella</taxon>
    </lineage>
</organism>
<dbReference type="EMBL" id="PUEC01000031">
    <property type="protein sequence ID" value="PWB00814.1"/>
    <property type="molecule type" value="Genomic_DNA"/>
</dbReference>
<proteinExistence type="predicted"/>
<dbReference type="Proteomes" id="UP000244905">
    <property type="component" value="Unassembled WGS sequence"/>
</dbReference>
<dbReference type="GeneID" id="82527006"/>
<reference evidence="3" key="1">
    <citation type="submission" date="2018-02" db="EMBL/GenBank/DDBJ databases">
        <authorList>
            <person name="Clavel T."/>
            <person name="Strowig T."/>
        </authorList>
    </citation>
    <scope>NUCLEOTIDE SEQUENCE [LARGE SCALE GENOMIC DNA]</scope>
    <source>
        <strain evidence="3">DSM 103720</strain>
    </source>
</reference>
<accession>A0A2V1IMV0</accession>
<keyword evidence="1" id="KW-0732">Signal</keyword>
<dbReference type="RefSeq" id="WP_107033134.1">
    <property type="nucleotide sequence ID" value="NZ_CAPDHO010000018.1"/>
</dbReference>
<gene>
    <name evidence="2" type="ORF">C5O23_11755</name>
</gene>
<sequence length="364" mass="39229">MKKLLSILLLGAAAAAVPAAAQTSTKLSATKASEYGLIYTLPLTAFEVTVAVEKTVSTPGEFYQYARRYLNATPILKPSTSWRITEAVVNPIAIADEKERYLATFKGGAGTYMTVSDLNFPLSVNDESYEATVSLSPLPQPVEAEPTILQLPVAQQAITPEMIQSKSLAKRAQLAADKIYEFRNNRNEIISGQADAMPSDGAAMKLALDQLASQEEALTAMFLGTVQKSVEVRTYTVYLPDDGAVSRKVVARLSALDGLVDANDLSGAPIYISITPQTRGELPVNEKGITKTFPKGGVAYRIPGTARVTLSYDDETLAEDTFDVAQYGVVFGLDPSLFTNKKSPSYLHFNPLTGSVRELGKVTE</sequence>
<dbReference type="InterPro" id="IPR032265">
    <property type="entry name" value="DUF4831"/>
</dbReference>
<feature type="chain" id="PRO_5016124929" evidence="1">
    <location>
        <begin position="22"/>
        <end position="364"/>
    </location>
</feature>